<sequence>MRIFFLILFGAGIIGATSPEPRHLETVAFDTYRNKLIVYGGATVVNGTLNEFTAVYEWDSFGWKQYDKPGPGGRSGHALVYHKADNVTLLFGGVSEKQQPYTIYYDVWRWNGQDWKQVSSTCPVKEPKAVYDPVHKRVLVYGDASDKTKFMYGNDQQFELWEYSSNAWKKLSTNGPHPDGPYQITYDNKRQALVMLDWEDGKSVVWEWTDTQWVKKPVAGPSPRTRYMLAHHPGEGVTYLHGGFTADRKQIGDFWKWDGKTWTNIETPTSPGLRNSAHLVYDGNRILLYGGSVPQPDAPDKLTLCSQLWQWKDGHWKQLN</sequence>
<protein>
    <recommendedName>
        <fullName evidence="5">Galactose oxidase</fullName>
    </recommendedName>
</protein>
<dbReference type="PANTHER" id="PTHR46228:SF2">
    <property type="entry name" value="KELCH REPEAT PROTEIN (AFU_ORTHOLOGUE AFUA_4G14350)"/>
    <property type="match status" value="1"/>
</dbReference>
<organism evidence="3 4">
    <name type="scientific">Spirosoma profusum</name>
    <dbReference type="NCBI Taxonomy" id="2771354"/>
    <lineage>
        <taxon>Bacteria</taxon>
        <taxon>Pseudomonadati</taxon>
        <taxon>Bacteroidota</taxon>
        <taxon>Cytophagia</taxon>
        <taxon>Cytophagales</taxon>
        <taxon>Cytophagaceae</taxon>
        <taxon>Spirosoma</taxon>
    </lineage>
</organism>
<keyword evidence="2" id="KW-0677">Repeat</keyword>
<evidence type="ECO:0000256" key="1">
    <source>
        <dbReference type="ARBA" id="ARBA00022441"/>
    </source>
</evidence>
<evidence type="ECO:0008006" key="5">
    <source>
        <dbReference type="Google" id="ProtNLM"/>
    </source>
</evidence>
<reference evidence="3" key="1">
    <citation type="submission" date="2020-09" db="EMBL/GenBank/DDBJ databases">
        <authorList>
            <person name="Kim M.K."/>
        </authorList>
    </citation>
    <scope>NUCLEOTIDE SEQUENCE</scope>
    <source>
        <strain evidence="3">BT702</strain>
    </source>
</reference>
<dbReference type="PANTHER" id="PTHR46228">
    <property type="entry name" value="KELCH DOMAIN-CONTAINING PROTEIN"/>
    <property type="match status" value="1"/>
</dbReference>
<evidence type="ECO:0000256" key="2">
    <source>
        <dbReference type="ARBA" id="ARBA00022737"/>
    </source>
</evidence>
<keyword evidence="1" id="KW-0880">Kelch repeat</keyword>
<dbReference type="SUPFAM" id="SSF50965">
    <property type="entry name" value="Galactose oxidase, central domain"/>
    <property type="match status" value="2"/>
</dbReference>
<dbReference type="InterPro" id="IPR011043">
    <property type="entry name" value="Gal_Oxase/kelch_b-propeller"/>
</dbReference>
<proteinExistence type="predicted"/>
<dbReference type="Gene3D" id="2.120.10.80">
    <property type="entry name" value="Kelch-type beta propeller"/>
    <property type="match status" value="2"/>
</dbReference>
<accession>A0A926XTA7</accession>
<name>A0A926XTA7_9BACT</name>
<gene>
    <name evidence="3" type="ORF">IC229_00360</name>
</gene>
<comment type="caution">
    <text evidence="3">The sequence shown here is derived from an EMBL/GenBank/DDBJ whole genome shotgun (WGS) entry which is preliminary data.</text>
</comment>
<dbReference type="EMBL" id="JACWZY010000001">
    <property type="protein sequence ID" value="MBD2699070.1"/>
    <property type="molecule type" value="Genomic_DNA"/>
</dbReference>
<evidence type="ECO:0000313" key="3">
    <source>
        <dbReference type="EMBL" id="MBD2699070.1"/>
    </source>
</evidence>
<evidence type="ECO:0000313" key="4">
    <source>
        <dbReference type="Proteomes" id="UP000598820"/>
    </source>
</evidence>
<keyword evidence="4" id="KW-1185">Reference proteome</keyword>
<dbReference type="Proteomes" id="UP000598820">
    <property type="component" value="Unassembled WGS sequence"/>
</dbReference>
<dbReference type="RefSeq" id="WP_190884935.1">
    <property type="nucleotide sequence ID" value="NZ_JACWZY010000001.1"/>
</dbReference>
<dbReference type="InterPro" id="IPR015915">
    <property type="entry name" value="Kelch-typ_b-propeller"/>
</dbReference>
<dbReference type="AlphaFoldDB" id="A0A926XTA7"/>